<proteinExistence type="predicted"/>
<accession>A0A835SPM2</accession>
<evidence type="ECO:0000256" key="1">
    <source>
        <dbReference type="ARBA" id="ARBA00023186"/>
    </source>
</evidence>
<evidence type="ECO:0000256" key="2">
    <source>
        <dbReference type="SAM" id="MobiDB-lite"/>
    </source>
</evidence>
<gene>
    <name evidence="4" type="ORF">HXX76_012349</name>
</gene>
<keyword evidence="5" id="KW-1185">Reference proteome</keyword>
<protein>
    <recommendedName>
        <fullName evidence="3">Nas2 N-terminal domain-containing protein</fullName>
    </recommendedName>
</protein>
<dbReference type="Proteomes" id="UP000650467">
    <property type="component" value="Unassembled WGS sequence"/>
</dbReference>
<keyword evidence="1" id="KW-0143">Chaperone</keyword>
<evidence type="ECO:0000259" key="3">
    <source>
        <dbReference type="Pfam" id="PF18265"/>
    </source>
</evidence>
<feature type="region of interest" description="Disordered" evidence="2">
    <location>
        <begin position="63"/>
        <end position="108"/>
    </location>
</feature>
<organism evidence="4 5">
    <name type="scientific">Chlamydomonas incerta</name>
    <dbReference type="NCBI Taxonomy" id="51695"/>
    <lineage>
        <taxon>Eukaryota</taxon>
        <taxon>Viridiplantae</taxon>
        <taxon>Chlorophyta</taxon>
        <taxon>core chlorophytes</taxon>
        <taxon>Chlorophyceae</taxon>
        <taxon>CS clade</taxon>
        <taxon>Chlamydomonadales</taxon>
        <taxon>Chlamydomonadaceae</taxon>
        <taxon>Chlamydomonas</taxon>
    </lineage>
</organism>
<dbReference type="Gene3D" id="6.10.140.1710">
    <property type="match status" value="1"/>
</dbReference>
<dbReference type="SUPFAM" id="SSF50156">
    <property type="entry name" value="PDZ domain-like"/>
    <property type="match status" value="1"/>
</dbReference>
<dbReference type="InterPro" id="IPR036034">
    <property type="entry name" value="PDZ_sf"/>
</dbReference>
<dbReference type="PANTHER" id="PTHR12651">
    <property type="entry name" value="26S PROTEASOME NON-ATPASE REGULATORY SUBUNIT 9"/>
    <property type="match status" value="1"/>
</dbReference>
<dbReference type="OrthoDB" id="72325at2759"/>
<dbReference type="InterPro" id="IPR040815">
    <property type="entry name" value="Nas2_N"/>
</dbReference>
<dbReference type="FunFam" id="2.30.42.10:FF:000107">
    <property type="entry name" value="26S proteasome non-ATPase regulatory subunit 9"/>
    <property type="match status" value="1"/>
</dbReference>
<sequence>MPGVKGSLLDKQGFPRSDIDVAAVRRDRHRLICLTNDHRALSDRLAGLLAELHAAMRSQAAEAGPSQAAAPAATNAASVPMEVDGGASTSTTTSTTTSSTSGAPATRVGPAATAAAAAAAPAAPPGPSGPALVPFALVDEVTDGSPASAAGLQVGDLLCSFGEVSGAGEDGASPSGSSTAALLQRVAGVLGASEGRAVAATVLRQGAPVAVSLTPQRWSGRGLLGCHLKPL</sequence>
<feature type="domain" description="Nas2 N-terminal" evidence="3">
    <location>
        <begin position="3"/>
        <end position="54"/>
    </location>
</feature>
<dbReference type="Pfam" id="PF18265">
    <property type="entry name" value="Nas2_N"/>
    <property type="match status" value="1"/>
</dbReference>
<dbReference type="EMBL" id="JAEHOC010000040">
    <property type="protein sequence ID" value="KAG2427413.1"/>
    <property type="molecule type" value="Genomic_DNA"/>
</dbReference>
<feature type="compositionally biased region" description="Low complexity" evidence="2">
    <location>
        <begin position="63"/>
        <end position="77"/>
    </location>
</feature>
<dbReference type="Gene3D" id="2.30.42.10">
    <property type="match status" value="1"/>
</dbReference>
<dbReference type="GO" id="GO:0070682">
    <property type="term" value="P:proteasome regulatory particle assembly"/>
    <property type="evidence" value="ECO:0007669"/>
    <property type="project" value="InterPro"/>
</dbReference>
<evidence type="ECO:0000313" key="5">
    <source>
        <dbReference type="Proteomes" id="UP000650467"/>
    </source>
</evidence>
<dbReference type="PANTHER" id="PTHR12651:SF1">
    <property type="entry name" value="26S PROTEASOME NON-ATPASE REGULATORY SUBUNIT 9"/>
    <property type="match status" value="1"/>
</dbReference>
<comment type="caution">
    <text evidence="4">The sequence shown here is derived from an EMBL/GenBank/DDBJ whole genome shotgun (WGS) entry which is preliminary data.</text>
</comment>
<reference evidence="4" key="1">
    <citation type="journal article" date="2020" name="bioRxiv">
        <title>Comparative genomics of Chlamydomonas.</title>
        <authorList>
            <person name="Craig R.J."/>
            <person name="Hasan A.R."/>
            <person name="Ness R.W."/>
            <person name="Keightley P.D."/>
        </authorList>
    </citation>
    <scope>NUCLEOTIDE SEQUENCE</scope>
    <source>
        <strain evidence="4">SAG 7.73</strain>
    </source>
</reference>
<dbReference type="AlphaFoldDB" id="A0A835SPM2"/>
<dbReference type="GO" id="GO:0005737">
    <property type="term" value="C:cytoplasm"/>
    <property type="evidence" value="ECO:0007669"/>
    <property type="project" value="TreeGrafter"/>
</dbReference>
<feature type="compositionally biased region" description="Low complexity" evidence="2">
    <location>
        <begin position="88"/>
        <end position="108"/>
    </location>
</feature>
<dbReference type="GO" id="GO:0005634">
    <property type="term" value="C:nucleus"/>
    <property type="evidence" value="ECO:0007669"/>
    <property type="project" value="TreeGrafter"/>
</dbReference>
<evidence type="ECO:0000313" key="4">
    <source>
        <dbReference type="EMBL" id="KAG2427413.1"/>
    </source>
</evidence>
<dbReference type="InterPro" id="IPR035269">
    <property type="entry name" value="PSMD9"/>
</dbReference>
<name>A0A835SPM2_CHLIN</name>